<dbReference type="NCBIfam" id="TIGR00277">
    <property type="entry name" value="HDIG"/>
    <property type="match status" value="1"/>
</dbReference>
<reference evidence="2 3" key="1">
    <citation type="submission" date="2023-07" db="EMBL/GenBank/DDBJ databases">
        <title>Novel species of Thermanaerothrix with wide hydrolytic capabilities.</title>
        <authorList>
            <person name="Zayulina K.S."/>
            <person name="Podosokorskaya O.A."/>
            <person name="Elcheninov A.G."/>
        </authorList>
    </citation>
    <scope>NUCLEOTIDE SEQUENCE [LARGE SCALE GENOMIC DNA]</scope>
    <source>
        <strain evidence="2 3">4228-RoL</strain>
    </source>
</reference>
<dbReference type="PANTHER" id="PTHR33525">
    <property type="match status" value="1"/>
</dbReference>
<dbReference type="InterPro" id="IPR052340">
    <property type="entry name" value="RNase_Y/CdgJ"/>
</dbReference>
<evidence type="ECO:0000313" key="3">
    <source>
        <dbReference type="Proteomes" id="UP001254165"/>
    </source>
</evidence>
<dbReference type="SUPFAM" id="SSF109604">
    <property type="entry name" value="HD-domain/PDEase-like"/>
    <property type="match status" value="1"/>
</dbReference>
<dbReference type="CDD" id="cd00077">
    <property type="entry name" value="HDc"/>
    <property type="match status" value="1"/>
</dbReference>
<dbReference type="Gene3D" id="1.10.3210.10">
    <property type="entry name" value="Hypothetical protein af1432"/>
    <property type="match status" value="1"/>
</dbReference>
<dbReference type="InterPro" id="IPR013976">
    <property type="entry name" value="HDOD"/>
</dbReference>
<sequence length="280" mass="31051">MRATRLTQLLQAIDRLRPLPGNVTRILRALEEPDTTASLLAELIGLDQALASQVLHMANAASLGYAPECTTLHQAIMRLGFKRIKTLVMGAAVSNQLNRGLPGYRLGPGQLWNHAVASATIAQWLAQRFNYPNPEEAYIGGLLHDIGKLLLDQYLLLDYQAFLELMHTKKTLLWQAEETVIGLNHAQVGGMMAEKWSFPTVLVEAIRYHHAPSLSFEHPHLAAIVNLASAIATRDTIGITDPYGDIPHPEALAILHVNSADYERLRDQAYRYLVNQPQSS</sequence>
<accession>A0ABU3NLI3</accession>
<dbReference type="InterPro" id="IPR003607">
    <property type="entry name" value="HD/PDEase_dom"/>
</dbReference>
<dbReference type="Pfam" id="PF08668">
    <property type="entry name" value="HDOD"/>
    <property type="match status" value="1"/>
</dbReference>
<dbReference type="RefSeq" id="WP_315624320.1">
    <property type="nucleotide sequence ID" value="NZ_JAUHMF010000001.1"/>
</dbReference>
<dbReference type="EMBL" id="JAUHMF010000001">
    <property type="protein sequence ID" value="MDT8897657.1"/>
    <property type="molecule type" value="Genomic_DNA"/>
</dbReference>
<dbReference type="Proteomes" id="UP001254165">
    <property type="component" value="Unassembled WGS sequence"/>
</dbReference>
<protein>
    <submittedName>
        <fullName evidence="2">HDOD domain-containing protein</fullName>
    </submittedName>
</protein>
<dbReference type="InterPro" id="IPR006675">
    <property type="entry name" value="HDIG_dom"/>
</dbReference>
<evidence type="ECO:0000259" key="1">
    <source>
        <dbReference type="PROSITE" id="PS51833"/>
    </source>
</evidence>
<keyword evidence="3" id="KW-1185">Reference proteome</keyword>
<dbReference type="PROSITE" id="PS51833">
    <property type="entry name" value="HDOD"/>
    <property type="match status" value="1"/>
</dbReference>
<name>A0ABU3NLI3_9CHLR</name>
<gene>
    <name evidence="2" type="ORF">QYE77_05210</name>
</gene>
<evidence type="ECO:0000313" key="2">
    <source>
        <dbReference type="EMBL" id="MDT8897657.1"/>
    </source>
</evidence>
<dbReference type="PANTHER" id="PTHR33525:SF3">
    <property type="entry name" value="RIBONUCLEASE Y"/>
    <property type="match status" value="1"/>
</dbReference>
<organism evidence="2 3">
    <name type="scientific">Thermanaerothrix solaris</name>
    <dbReference type="NCBI Taxonomy" id="3058434"/>
    <lineage>
        <taxon>Bacteria</taxon>
        <taxon>Bacillati</taxon>
        <taxon>Chloroflexota</taxon>
        <taxon>Anaerolineae</taxon>
        <taxon>Anaerolineales</taxon>
        <taxon>Anaerolineaceae</taxon>
        <taxon>Thermanaerothrix</taxon>
    </lineage>
</organism>
<comment type="caution">
    <text evidence="2">The sequence shown here is derived from an EMBL/GenBank/DDBJ whole genome shotgun (WGS) entry which is preliminary data.</text>
</comment>
<proteinExistence type="predicted"/>
<feature type="domain" description="HDOD" evidence="1">
    <location>
        <begin position="16"/>
        <end position="212"/>
    </location>
</feature>